<feature type="region of interest" description="Disordered" evidence="1">
    <location>
        <begin position="357"/>
        <end position="378"/>
    </location>
</feature>
<reference evidence="2 3" key="1">
    <citation type="journal article" date="2023" name="Int. J. Mol. Sci.">
        <title>De Novo Assembly and Annotation of 11 Diverse Shrub Willow (Salix) Genomes Reveals Novel Gene Organization in Sex-Linked Regions.</title>
        <authorList>
            <person name="Hyden B."/>
            <person name="Feng K."/>
            <person name="Yates T.B."/>
            <person name="Jawdy S."/>
            <person name="Cereghino C."/>
            <person name="Smart L.B."/>
            <person name="Muchero W."/>
        </authorList>
    </citation>
    <scope>NUCLEOTIDE SEQUENCE [LARGE SCALE GENOMIC DNA]</scope>
    <source>
        <tissue evidence="2">Shoot tip</tissue>
    </source>
</reference>
<feature type="compositionally biased region" description="Basic and acidic residues" evidence="1">
    <location>
        <begin position="400"/>
        <end position="412"/>
    </location>
</feature>
<name>A0AAD6JN11_9ROSI</name>
<evidence type="ECO:0000256" key="1">
    <source>
        <dbReference type="SAM" id="MobiDB-lite"/>
    </source>
</evidence>
<feature type="compositionally biased region" description="Polar residues" evidence="1">
    <location>
        <begin position="413"/>
        <end position="424"/>
    </location>
</feature>
<keyword evidence="3" id="KW-1185">Reference proteome</keyword>
<dbReference type="AlphaFoldDB" id="A0AAD6JN11"/>
<dbReference type="Proteomes" id="UP001162972">
    <property type="component" value="Chromosome 6"/>
</dbReference>
<organism evidence="2 3">
    <name type="scientific">Salix udensis</name>
    <dbReference type="NCBI Taxonomy" id="889485"/>
    <lineage>
        <taxon>Eukaryota</taxon>
        <taxon>Viridiplantae</taxon>
        <taxon>Streptophyta</taxon>
        <taxon>Embryophyta</taxon>
        <taxon>Tracheophyta</taxon>
        <taxon>Spermatophyta</taxon>
        <taxon>Magnoliopsida</taxon>
        <taxon>eudicotyledons</taxon>
        <taxon>Gunneridae</taxon>
        <taxon>Pentapetalae</taxon>
        <taxon>rosids</taxon>
        <taxon>fabids</taxon>
        <taxon>Malpighiales</taxon>
        <taxon>Salicaceae</taxon>
        <taxon>Saliceae</taxon>
        <taxon>Salix</taxon>
    </lineage>
</organism>
<dbReference type="EMBL" id="JAPFFJ010000016">
    <property type="protein sequence ID" value="KAJ6408203.1"/>
    <property type="molecule type" value="Genomic_DNA"/>
</dbReference>
<accession>A0AAD6JN11</accession>
<sequence length="467" mass="52649">MYSTRPCILNEIVKVVGNGVIRADSDQVEKFASQLELIIKGDVVGAKRLDSFLPSEASLPEDIESCSTIHSGARFSNIEQSRANGPPFMLQLELKNKQSKQNKRFLIFISGHQNKVYQLQQMPRNGVVAGLSNAAIRSNLIKQQTIEGPFGGAFEESIDAEDATKPPSNKDYYHQKYASCTVKLAMDILKLLWKDEARLCSLICDIQQQGVGKKKTGHSMFFLNTVLVPPINQGRRLFLFLSRTWRAESDKLAGLGLWMNDEKHNTSPYLSWRIIILYKFFSRTSDCLAIDLSQIERKGKGLSELKRKKTLVQIMTSQRGRGRTPKSSYKNPNRQSPVNNLPSTAVYFPQHIPRKSRTATKTSMAVKTWSRRGSDDSMEPQPLWVVEKVCSQPQWIAKKKTTDPKSNEESRNMSRTSKNESGPCSSLSESSLVPWMAEIEIPGPIPDLDSFNEVGFFKDFFVGMPED</sequence>
<feature type="region of interest" description="Disordered" evidence="1">
    <location>
        <begin position="395"/>
        <end position="428"/>
    </location>
</feature>
<feature type="region of interest" description="Disordered" evidence="1">
    <location>
        <begin position="314"/>
        <end position="344"/>
    </location>
</feature>
<proteinExistence type="predicted"/>
<protein>
    <submittedName>
        <fullName evidence="2">Uncharacterized protein</fullName>
    </submittedName>
</protein>
<evidence type="ECO:0000313" key="3">
    <source>
        <dbReference type="Proteomes" id="UP001162972"/>
    </source>
</evidence>
<feature type="compositionally biased region" description="Polar residues" evidence="1">
    <location>
        <begin position="314"/>
        <end position="343"/>
    </location>
</feature>
<evidence type="ECO:0000313" key="2">
    <source>
        <dbReference type="EMBL" id="KAJ6408203.1"/>
    </source>
</evidence>
<comment type="caution">
    <text evidence="2">The sequence shown here is derived from an EMBL/GenBank/DDBJ whole genome shotgun (WGS) entry which is preliminary data.</text>
</comment>
<gene>
    <name evidence="2" type="ORF">OIU84_011503</name>
</gene>